<accession>A0A366HM89</accession>
<dbReference type="Proteomes" id="UP000253426">
    <property type="component" value="Unassembled WGS sequence"/>
</dbReference>
<evidence type="ECO:0000313" key="1">
    <source>
        <dbReference type="EMBL" id="RBP44203.1"/>
    </source>
</evidence>
<dbReference type="AlphaFoldDB" id="A0A366HM89"/>
<evidence type="ECO:0000313" key="2">
    <source>
        <dbReference type="Proteomes" id="UP000253426"/>
    </source>
</evidence>
<organism evidence="1 2">
    <name type="scientific">Roseimicrobium gellanilyticum</name>
    <dbReference type="NCBI Taxonomy" id="748857"/>
    <lineage>
        <taxon>Bacteria</taxon>
        <taxon>Pseudomonadati</taxon>
        <taxon>Verrucomicrobiota</taxon>
        <taxon>Verrucomicrobiia</taxon>
        <taxon>Verrucomicrobiales</taxon>
        <taxon>Verrucomicrobiaceae</taxon>
        <taxon>Roseimicrobium</taxon>
    </lineage>
</organism>
<dbReference type="EMBL" id="QNRR01000004">
    <property type="protein sequence ID" value="RBP44203.1"/>
    <property type="molecule type" value="Genomic_DNA"/>
</dbReference>
<keyword evidence="2" id="KW-1185">Reference proteome</keyword>
<protein>
    <submittedName>
        <fullName evidence="1">Uncharacterized protein</fullName>
    </submittedName>
</protein>
<name>A0A366HM89_9BACT</name>
<dbReference type="RefSeq" id="WP_113958630.1">
    <property type="nucleotide sequence ID" value="NZ_QNRR01000004.1"/>
</dbReference>
<sequence length="130" mass="14044">MRHFRSIVLIIAVLLQALPGAVGLRAMGMAAEATPKCEMDCCAWVQQVEQEENTCACAPATEQQQPTAPPTIPSQSARDVIPVVYWKAQEDILQPAAPISEPQSSFVTTDASEKATPHVRLSVLFCAILI</sequence>
<proteinExistence type="predicted"/>
<gene>
    <name evidence="1" type="ORF">DES53_10422</name>
</gene>
<comment type="caution">
    <text evidence="1">The sequence shown here is derived from an EMBL/GenBank/DDBJ whole genome shotgun (WGS) entry which is preliminary data.</text>
</comment>
<reference evidence="1 2" key="1">
    <citation type="submission" date="2018-06" db="EMBL/GenBank/DDBJ databases">
        <title>Genomic Encyclopedia of Type Strains, Phase IV (KMG-IV): sequencing the most valuable type-strain genomes for metagenomic binning, comparative biology and taxonomic classification.</title>
        <authorList>
            <person name="Goeker M."/>
        </authorList>
    </citation>
    <scope>NUCLEOTIDE SEQUENCE [LARGE SCALE GENOMIC DNA]</scope>
    <source>
        <strain evidence="1 2">DSM 25532</strain>
    </source>
</reference>